<name>A0A238BJT5_9BILA</name>
<keyword evidence="2" id="KW-0472">Membrane</keyword>
<feature type="signal peptide" evidence="3">
    <location>
        <begin position="1"/>
        <end position="16"/>
    </location>
</feature>
<keyword evidence="5" id="KW-1185">Reference proteome</keyword>
<feature type="transmembrane region" description="Helical" evidence="2">
    <location>
        <begin position="137"/>
        <end position="163"/>
    </location>
</feature>
<evidence type="ECO:0008006" key="6">
    <source>
        <dbReference type="Google" id="ProtNLM"/>
    </source>
</evidence>
<keyword evidence="3" id="KW-0732">Signal</keyword>
<dbReference type="EMBL" id="KZ271537">
    <property type="protein sequence ID" value="OZC05126.1"/>
    <property type="molecule type" value="Genomic_DNA"/>
</dbReference>
<dbReference type="OrthoDB" id="5805411at2759"/>
<keyword evidence="2" id="KW-1133">Transmembrane helix</keyword>
<organism evidence="4 5">
    <name type="scientific">Onchocerca flexuosa</name>
    <dbReference type="NCBI Taxonomy" id="387005"/>
    <lineage>
        <taxon>Eukaryota</taxon>
        <taxon>Metazoa</taxon>
        <taxon>Ecdysozoa</taxon>
        <taxon>Nematoda</taxon>
        <taxon>Chromadorea</taxon>
        <taxon>Rhabditida</taxon>
        <taxon>Spirurina</taxon>
        <taxon>Spiruromorpha</taxon>
        <taxon>Filarioidea</taxon>
        <taxon>Onchocercidae</taxon>
        <taxon>Onchocerca</taxon>
    </lineage>
</organism>
<accession>A0A238BJT5</accession>
<feature type="region of interest" description="Disordered" evidence="1">
    <location>
        <begin position="217"/>
        <end position="237"/>
    </location>
</feature>
<evidence type="ECO:0000313" key="4">
    <source>
        <dbReference type="EMBL" id="OZC05126.1"/>
    </source>
</evidence>
<dbReference type="AlphaFoldDB" id="A0A238BJT5"/>
<evidence type="ECO:0000256" key="3">
    <source>
        <dbReference type="SAM" id="SignalP"/>
    </source>
</evidence>
<evidence type="ECO:0000256" key="2">
    <source>
        <dbReference type="SAM" id="Phobius"/>
    </source>
</evidence>
<feature type="compositionally biased region" description="Acidic residues" evidence="1">
    <location>
        <begin position="219"/>
        <end position="229"/>
    </location>
</feature>
<proteinExistence type="predicted"/>
<dbReference type="Proteomes" id="UP000242913">
    <property type="component" value="Unassembled WGS sequence"/>
</dbReference>
<sequence>MGKICVILFLSVNTFCIFKNTFTVAWVNNMMSKIENGKMQEIDEPHQMINSKYYHEFLNLMSIKRKERRKRQIEEPAYLGATRIFTKLDNTVASMITTVAIHELNDMNVYIATKLNCLKYAAKTIQMINNQSDNGSIIWIFMLIIYWMLIPAFIWIAIILFMWKNLRYHWRKIIIPLATAKHCEVSGNLLNARNEIVTMPAWDGILEARFEQTTQSEHDEIDWSPEENPAEMQNQKK</sequence>
<protein>
    <recommendedName>
        <fullName evidence="6">Chloride channel CLIC-like protein 1</fullName>
    </recommendedName>
</protein>
<reference evidence="4 5" key="1">
    <citation type="submission" date="2015-12" db="EMBL/GenBank/DDBJ databases">
        <title>Draft genome of the nematode, Onchocerca flexuosa.</title>
        <authorList>
            <person name="Mitreva M."/>
        </authorList>
    </citation>
    <scope>NUCLEOTIDE SEQUENCE [LARGE SCALE GENOMIC DNA]</scope>
    <source>
        <strain evidence="4">Red Deer</strain>
    </source>
</reference>
<evidence type="ECO:0000313" key="5">
    <source>
        <dbReference type="Proteomes" id="UP000242913"/>
    </source>
</evidence>
<feature type="chain" id="PRO_5012647095" description="Chloride channel CLIC-like protein 1" evidence="3">
    <location>
        <begin position="17"/>
        <end position="237"/>
    </location>
</feature>
<gene>
    <name evidence="4" type="ORF">X798_07893</name>
</gene>
<keyword evidence="2" id="KW-0812">Transmembrane</keyword>
<evidence type="ECO:0000256" key="1">
    <source>
        <dbReference type="SAM" id="MobiDB-lite"/>
    </source>
</evidence>